<dbReference type="Pfam" id="PF21588">
    <property type="entry name" value="AP5B1_middle"/>
    <property type="match status" value="1"/>
</dbReference>
<dbReference type="Proteomes" id="UP001206925">
    <property type="component" value="Unassembled WGS sequence"/>
</dbReference>
<evidence type="ECO:0008006" key="6">
    <source>
        <dbReference type="Google" id="ProtNLM"/>
    </source>
</evidence>
<keyword evidence="5" id="KW-1185">Reference proteome</keyword>
<evidence type="ECO:0000313" key="4">
    <source>
        <dbReference type="EMBL" id="KAI7746612.1"/>
    </source>
</evidence>
<dbReference type="GO" id="GO:0030119">
    <property type="term" value="C:AP-type membrane coat adaptor complex"/>
    <property type="evidence" value="ECO:0007669"/>
    <property type="project" value="TreeGrafter"/>
</dbReference>
<dbReference type="AlphaFoldDB" id="A0AAD5CRK7"/>
<proteinExistence type="predicted"/>
<dbReference type="PANTHER" id="PTHR34033:SF1">
    <property type="entry name" value="AP-5 COMPLEX SUBUNIT BETA-1"/>
    <property type="match status" value="1"/>
</dbReference>
<dbReference type="GO" id="GO:0016197">
    <property type="term" value="P:endosomal transport"/>
    <property type="evidence" value="ECO:0007669"/>
    <property type="project" value="InterPro"/>
</dbReference>
<accession>A0AAD5CRK7</accession>
<evidence type="ECO:0000259" key="2">
    <source>
        <dbReference type="Pfam" id="PF21588"/>
    </source>
</evidence>
<feature type="domain" description="AP5B1 C-terminal" evidence="3">
    <location>
        <begin position="1023"/>
        <end position="1074"/>
    </location>
</feature>
<evidence type="ECO:0000313" key="5">
    <source>
        <dbReference type="Proteomes" id="UP001206925"/>
    </source>
</evidence>
<organism evidence="4 5">
    <name type="scientific">Ambrosia artemisiifolia</name>
    <name type="common">Common ragweed</name>
    <dbReference type="NCBI Taxonomy" id="4212"/>
    <lineage>
        <taxon>Eukaryota</taxon>
        <taxon>Viridiplantae</taxon>
        <taxon>Streptophyta</taxon>
        <taxon>Embryophyta</taxon>
        <taxon>Tracheophyta</taxon>
        <taxon>Spermatophyta</taxon>
        <taxon>Magnoliopsida</taxon>
        <taxon>eudicotyledons</taxon>
        <taxon>Gunneridae</taxon>
        <taxon>Pentapetalae</taxon>
        <taxon>asterids</taxon>
        <taxon>campanulids</taxon>
        <taxon>Asterales</taxon>
        <taxon>Asteraceae</taxon>
        <taxon>Asteroideae</taxon>
        <taxon>Heliantheae alliance</taxon>
        <taxon>Heliantheae</taxon>
        <taxon>Ambrosia</taxon>
    </lineage>
</organism>
<reference evidence="4" key="1">
    <citation type="submission" date="2022-06" db="EMBL/GenBank/DDBJ databases">
        <title>Uncovering the hologenomic basis of an extraordinary plant invasion.</title>
        <authorList>
            <person name="Bieker V.C."/>
            <person name="Martin M.D."/>
            <person name="Gilbert T."/>
            <person name="Hodgins K."/>
            <person name="Battlay P."/>
            <person name="Petersen B."/>
            <person name="Wilson J."/>
        </authorList>
    </citation>
    <scope>NUCLEOTIDE SEQUENCE</scope>
    <source>
        <strain evidence="4">AA19_3_7</strain>
        <tissue evidence="4">Leaf</tissue>
    </source>
</reference>
<dbReference type="EMBL" id="JAMZMK010006938">
    <property type="protein sequence ID" value="KAI7746612.1"/>
    <property type="molecule type" value="Genomic_DNA"/>
</dbReference>
<dbReference type="PANTHER" id="PTHR34033">
    <property type="entry name" value="AP-5 COMPLEX SUBUNIT BETA-1"/>
    <property type="match status" value="1"/>
</dbReference>
<comment type="caution">
    <text evidence="4">The sequence shown here is derived from an EMBL/GenBank/DDBJ whole genome shotgun (WGS) entry which is preliminary data.</text>
</comment>
<dbReference type="Pfam" id="PF21590">
    <property type="entry name" value="AP5B1_C"/>
    <property type="match status" value="1"/>
</dbReference>
<feature type="region of interest" description="Disordered" evidence="1">
    <location>
        <begin position="676"/>
        <end position="707"/>
    </location>
</feature>
<protein>
    <recommendedName>
        <fullName evidence="6">AP-5 complex subunit beta-1</fullName>
    </recommendedName>
</protein>
<feature type="domain" description="AP5B1 middle" evidence="2">
    <location>
        <begin position="197"/>
        <end position="597"/>
    </location>
</feature>
<dbReference type="InterPro" id="IPR048981">
    <property type="entry name" value="AP5B1_C"/>
</dbReference>
<evidence type="ECO:0000256" key="1">
    <source>
        <dbReference type="SAM" id="MobiDB-lite"/>
    </source>
</evidence>
<dbReference type="InterPro" id="IPR048979">
    <property type="entry name" value="AP5B1_middle"/>
</dbReference>
<evidence type="ECO:0000259" key="3">
    <source>
        <dbReference type="Pfam" id="PF21590"/>
    </source>
</evidence>
<dbReference type="InterPro" id="IPR038741">
    <property type="entry name" value="AP5B1"/>
</dbReference>
<gene>
    <name evidence="4" type="ORF">M8C21_029416</name>
</gene>
<sequence>MDTTPSPSQPPLKPLTPQEWETLIDDHHHGGHRLHRWISSNYTSQPLFDLSLSSLLRKDLPLSLKLLISSFLEQHVTSLSPIPFIHQNLIHLLDTLRHVINSPIDPVTITYSLKEQLLISTTSIFIIFTINNNNNNNNSDNVKLSFVSELEGLIEVLLTIVNRTGYGLDRQLRGVACECLRELERECPGLLSETVGVKELRRVMSFLLEWPQYLTTFGLFEFMSVVMPVAVALELQASLLKVQFSGLLFTSDMLLCHAYLGMYLQFPEAFSGHENEVVRRVLLISREAQNALVFRLLALHWLLGFMGLVMSKTEVDKERIFGTALQFYPTVFDPLALKALKLDLIVYCSVMLDKSRLADANGEMDSNVGSSKGSVVKLFEDALESVSGFKWLPSWSTETSVAFRTFHKLLIGESSHSESGSSTRDLVESTIFHATERMLVTMTLESRGLIPVMAAFINRLLRCHKHRFLGEQLLQTFDNHLLPKVKVDYRLGSYFPLFGKIAENVTVPPGGLLDLLGKYMSILVEKHGLDTGLRSWSQGSKVLVLCRTLLMHHQSSRIFLGLSRLLAFTCLHFPDLEVRDNARIYLRMLLCVPGNKLRHLLSAEDQLPSSHSTPFFTVQSPRFSYDPKKSKDISSYIHLERVVPLLVKQSWSLSLASFNINGEKPNYMEVITDSNTPLWQPETPEENPESPSIPALEGPNQSQEPLRVTDSKVSEIVEVLRKHFSLIPDFRHMPGIKIGIQCTLRFESEPFNRVWGNKGSAELDLLHPALYATVLKFSSSAPFGSIQPYRIPFLLGGPTKNKIPSGQSQSDSLDIVPVNNGIVDEEKEEESFNARVLIELQPKEPTPGLVDVSIEANAENGQIISGQLQSITVGIEDMFLKALVPDDIHHDEIPGYYASLFSALWEACSSSSSTGREMFLLKGGKGFTAINGTRSVKFLEVSATSLIQAVEKNLSAFVVNVIGDELVNIVKDGGILSETTWNNDEASGSGLDVVAVDQYMTEGPLYLKYDEEEDEKGSNLHINKRNMGRFHILIFLPPTSHLLFQMEVGVNSTLVRIRTDHWPCLAYIDDYLEALFLS</sequence>
<name>A0AAD5CRK7_AMBAR</name>